<name>X1LH07_9ZZZZ</name>
<dbReference type="AlphaFoldDB" id="X1LH07"/>
<protein>
    <recommendedName>
        <fullName evidence="2">GYD domain-containing protein</fullName>
    </recommendedName>
</protein>
<reference evidence="1" key="1">
    <citation type="journal article" date="2014" name="Front. Microbiol.">
        <title>High frequency of phylogenetically diverse reductive dehalogenase-homologous genes in deep subseafloor sedimentary metagenomes.</title>
        <authorList>
            <person name="Kawai M."/>
            <person name="Futagami T."/>
            <person name="Toyoda A."/>
            <person name="Takaki Y."/>
            <person name="Nishi S."/>
            <person name="Hori S."/>
            <person name="Arai W."/>
            <person name="Tsubouchi T."/>
            <person name="Morono Y."/>
            <person name="Uchiyama I."/>
            <person name="Ito T."/>
            <person name="Fujiyama A."/>
            <person name="Inagaki F."/>
            <person name="Takami H."/>
        </authorList>
    </citation>
    <scope>NUCLEOTIDE SEQUENCE</scope>
    <source>
        <strain evidence="1">Expedition CK06-06</strain>
    </source>
</reference>
<comment type="caution">
    <text evidence="1">The sequence shown here is derived from an EMBL/GenBank/DDBJ whole genome shotgun (WGS) entry which is preliminary data.</text>
</comment>
<evidence type="ECO:0008006" key="2">
    <source>
        <dbReference type="Google" id="ProtNLM"/>
    </source>
</evidence>
<organism evidence="1">
    <name type="scientific">marine sediment metagenome</name>
    <dbReference type="NCBI Taxonomy" id="412755"/>
    <lineage>
        <taxon>unclassified sequences</taxon>
        <taxon>metagenomes</taxon>
        <taxon>ecological metagenomes</taxon>
    </lineage>
</organism>
<sequence>MATYVTLLKFTSEGLKSLGDFGKTWGKVSKRIAQTGVKTIGAYGILGPYDMMFIYEAPDEKAAASVPLFFSSQKGGTQTETWMAIPMGEFVKVTGRLKG</sequence>
<proteinExistence type="predicted"/>
<evidence type="ECO:0000313" key="1">
    <source>
        <dbReference type="EMBL" id="GAI18622.1"/>
    </source>
</evidence>
<gene>
    <name evidence="1" type="ORF">S06H3_36607</name>
</gene>
<dbReference type="Pfam" id="PF08734">
    <property type="entry name" value="GYD"/>
    <property type="match status" value="1"/>
</dbReference>
<dbReference type="EMBL" id="BARV01022191">
    <property type="protein sequence ID" value="GAI18622.1"/>
    <property type="molecule type" value="Genomic_DNA"/>
</dbReference>
<accession>X1LH07</accession>
<dbReference type="InterPro" id="IPR014845">
    <property type="entry name" value="GYD/TTHA1554"/>
</dbReference>